<evidence type="ECO:0000256" key="2">
    <source>
        <dbReference type="ARBA" id="ARBA00006574"/>
    </source>
</evidence>
<keyword evidence="11" id="KW-1185">Reference proteome</keyword>
<keyword evidence="6 9" id="KW-0472">Membrane</keyword>
<feature type="transmembrane region" description="Helical" evidence="9">
    <location>
        <begin position="19"/>
        <end position="39"/>
    </location>
</feature>
<dbReference type="PANTHER" id="PTHR31942">
    <property type="entry name" value="MLO-LIKE PROTEIN 1"/>
    <property type="match status" value="1"/>
</dbReference>
<gene>
    <name evidence="10" type="primary">MLO12</name>
    <name evidence="10" type="ORF">CR513_09334</name>
</gene>
<feature type="transmembrane region" description="Helical" evidence="9">
    <location>
        <begin position="205"/>
        <end position="231"/>
    </location>
</feature>
<evidence type="ECO:0000313" key="11">
    <source>
        <dbReference type="Proteomes" id="UP000257109"/>
    </source>
</evidence>
<feature type="region of interest" description="Disordered" evidence="8">
    <location>
        <begin position="621"/>
        <end position="650"/>
    </location>
</feature>
<evidence type="ECO:0000256" key="1">
    <source>
        <dbReference type="ARBA" id="ARBA00004141"/>
    </source>
</evidence>
<feature type="region of interest" description="Disordered" evidence="8">
    <location>
        <begin position="587"/>
        <end position="607"/>
    </location>
</feature>
<reference evidence="10" key="1">
    <citation type="submission" date="2018-05" db="EMBL/GenBank/DDBJ databases">
        <title>Draft genome of Mucuna pruriens seed.</title>
        <authorList>
            <person name="Nnadi N.E."/>
            <person name="Vos R."/>
            <person name="Hasami M.H."/>
            <person name="Devisetty U.K."/>
            <person name="Aguiy J.C."/>
        </authorList>
    </citation>
    <scope>NUCLEOTIDE SEQUENCE [LARGE SCALE GENOMIC DNA]</scope>
    <source>
        <strain evidence="10">JCA_2017</strain>
    </source>
</reference>
<name>A0A371HV26_MUCPR</name>
<comment type="caution">
    <text evidence="10">The sequence shown here is derived from an EMBL/GenBank/DDBJ whole genome shotgun (WGS) entry which is preliminary data.</text>
</comment>
<proteinExistence type="inferred from homology"/>
<accession>A0A371HV26</accession>
<feature type="non-terminal residue" evidence="10">
    <location>
        <position position="695"/>
    </location>
</feature>
<keyword evidence="7" id="KW-0568">Pathogenesis-related protein</keyword>
<dbReference type="GO" id="GO:0006952">
    <property type="term" value="P:defense response"/>
    <property type="evidence" value="ECO:0007669"/>
    <property type="project" value="UniProtKB-KW"/>
</dbReference>
<dbReference type="EMBL" id="QJKJ01001646">
    <property type="protein sequence ID" value="RDY06645.1"/>
    <property type="molecule type" value="Genomic_DNA"/>
</dbReference>
<organism evidence="10 11">
    <name type="scientific">Mucuna pruriens</name>
    <name type="common">Velvet bean</name>
    <name type="synonym">Dolichos pruriens</name>
    <dbReference type="NCBI Taxonomy" id="157652"/>
    <lineage>
        <taxon>Eukaryota</taxon>
        <taxon>Viridiplantae</taxon>
        <taxon>Streptophyta</taxon>
        <taxon>Embryophyta</taxon>
        <taxon>Tracheophyta</taxon>
        <taxon>Spermatophyta</taxon>
        <taxon>Magnoliopsida</taxon>
        <taxon>eudicotyledons</taxon>
        <taxon>Gunneridae</taxon>
        <taxon>Pentapetalae</taxon>
        <taxon>rosids</taxon>
        <taxon>fabids</taxon>
        <taxon>Fabales</taxon>
        <taxon>Fabaceae</taxon>
        <taxon>Papilionoideae</taxon>
        <taxon>50 kb inversion clade</taxon>
        <taxon>NPAAA clade</taxon>
        <taxon>indigoferoid/millettioid clade</taxon>
        <taxon>Phaseoleae</taxon>
        <taxon>Mucuna</taxon>
    </lineage>
</organism>
<evidence type="ECO:0000256" key="6">
    <source>
        <dbReference type="ARBA" id="ARBA00023136"/>
    </source>
</evidence>
<dbReference type="AlphaFoldDB" id="A0A371HV26"/>
<evidence type="ECO:0000256" key="8">
    <source>
        <dbReference type="SAM" id="MobiDB-lite"/>
    </source>
</evidence>
<comment type="subcellular location">
    <subcellularLocation>
        <location evidence="1">Membrane</location>
        <topology evidence="1">Multi-pass membrane protein</topology>
    </subcellularLocation>
</comment>
<feature type="compositionally biased region" description="Low complexity" evidence="8">
    <location>
        <begin position="595"/>
        <end position="606"/>
    </location>
</feature>
<evidence type="ECO:0000256" key="3">
    <source>
        <dbReference type="ARBA" id="ARBA00022692"/>
    </source>
</evidence>
<feature type="transmembrane region" description="Helical" evidence="9">
    <location>
        <begin position="380"/>
        <end position="399"/>
    </location>
</feature>
<feature type="compositionally biased region" description="Polar residues" evidence="8">
    <location>
        <begin position="624"/>
        <end position="637"/>
    </location>
</feature>
<feature type="transmembrane region" description="Helical" evidence="9">
    <location>
        <begin position="165"/>
        <end position="185"/>
    </location>
</feature>
<evidence type="ECO:0000256" key="9">
    <source>
        <dbReference type="SAM" id="Phobius"/>
    </source>
</evidence>
<dbReference type="Pfam" id="PF03094">
    <property type="entry name" value="Mlo"/>
    <property type="match status" value="3"/>
</dbReference>
<dbReference type="Proteomes" id="UP000257109">
    <property type="component" value="Unassembled WGS sequence"/>
</dbReference>
<keyword evidence="3 9" id="KW-0812">Transmembrane</keyword>
<evidence type="ECO:0000256" key="5">
    <source>
        <dbReference type="ARBA" id="ARBA00022989"/>
    </source>
</evidence>
<feature type="transmembrane region" description="Helical" evidence="9">
    <location>
        <begin position="464"/>
        <end position="483"/>
    </location>
</feature>
<feature type="non-terminal residue" evidence="10">
    <location>
        <position position="1"/>
    </location>
</feature>
<keyword evidence="4" id="KW-0611">Plant defense</keyword>
<evidence type="ECO:0000313" key="10">
    <source>
        <dbReference type="EMBL" id="RDY06645.1"/>
    </source>
</evidence>
<comment type="similarity">
    <text evidence="2">Belongs to the MLO family.</text>
</comment>
<dbReference type="InterPro" id="IPR004326">
    <property type="entry name" value="Mlo"/>
</dbReference>
<protein>
    <submittedName>
        <fullName evidence="10">MLO-like protein 12</fullName>
    </submittedName>
</protein>
<dbReference type="PANTHER" id="PTHR31942:SF84">
    <property type="entry name" value="MLO-LIKE PROTEIN 12"/>
    <property type="match status" value="1"/>
</dbReference>
<feature type="transmembrane region" description="Helical" evidence="9">
    <location>
        <begin position="533"/>
        <end position="558"/>
    </location>
</feature>
<dbReference type="GO" id="GO:0016020">
    <property type="term" value="C:membrane"/>
    <property type="evidence" value="ECO:0007669"/>
    <property type="project" value="UniProtKB-SubCell"/>
</dbReference>
<sequence>MAEIQPLVYERTLEETPTWAVAVVCFVLLAISITIEHIIHGIGKWFKKKHKNALFEALEKVKGELMLLGFLSLLLTVLQDPISKICVTEKVGSTWHPCASPKALSTPEGKSEDEYDEVETNSRKLLEYFDPIPRRVLATKGYDKCAEKGKVAFVSAYGIHQLHMFIFVLAIFHILQCIVTLALGRTKVLLLSPPPYFDLRDSPKARYVLSKLTCGTLFCCCSALLFLNSFFVQWMQMRRWKAWENETKTIEYQFYNVPYTSRYIVCFCFRPFIWVISNFAIYKCEHIADPERFRFARDTTFGRRHLNSWSRSTISLSIFLINAFVRCSNQASFFRQFFGSVNKVDYLTLRHGFVTAHLAPGSDARFDFQKYIERSLEEDFKVVVGISPIIWFFAVLFLLTNTHGWYSYYWLPFIPLIIILLVGAKLQMIITKMGLRITDRGEVVKGAPLVEPGDDLFWFNRPRLLLFLVISLFLFLRFCHLRNSCAQKTIDVCFCVAECFSIGIFFLEYSKFIHLDQYEFSINSCFHKTTVDIVIRLVMGVVIQVLCSYVTLPLYALVTQMGSTMKPTIFNQRVASALKNWHQTAKKHVKESKQTTPFSSRPSTPTYGMSPIHLLQRHLAGRNESAQTSPRTSNYENEQWDVEGSPSTSNHAVVDQTEMQVLEPAVPTSELPISSQLEIRVSSSEFSFEKRHTAG</sequence>
<feature type="transmembrane region" description="Helical" evidence="9">
    <location>
        <begin position="405"/>
        <end position="426"/>
    </location>
</feature>
<keyword evidence="5 9" id="KW-1133">Transmembrane helix</keyword>
<evidence type="ECO:0000256" key="4">
    <source>
        <dbReference type="ARBA" id="ARBA00022821"/>
    </source>
</evidence>
<dbReference type="OrthoDB" id="1388414at2759"/>
<evidence type="ECO:0000256" key="7">
    <source>
        <dbReference type="ARBA" id="ARBA00023265"/>
    </source>
</evidence>
<dbReference type="STRING" id="157652.A0A371HV26"/>